<dbReference type="InterPro" id="IPR003593">
    <property type="entry name" value="AAA+_ATPase"/>
</dbReference>
<dbReference type="SMART" id="SM00382">
    <property type="entry name" value="AAA"/>
    <property type="match status" value="1"/>
</dbReference>
<feature type="domain" description="ABC transporter" evidence="4">
    <location>
        <begin position="4"/>
        <end position="255"/>
    </location>
</feature>
<reference evidence="5 6" key="1">
    <citation type="submission" date="2016-11" db="EMBL/GenBank/DDBJ databases">
        <authorList>
            <person name="Jaros S."/>
            <person name="Januszkiewicz K."/>
            <person name="Wedrychowicz H."/>
        </authorList>
    </citation>
    <scope>NUCLEOTIDE SEQUENCE [LARGE SCALE GENOMIC DNA]</scope>
    <source>
        <strain evidence="5 6">DSM 19022</strain>
    </source>
</reference>
<evidence type="ECO:0000259" key="4">
    <source>
        <dbReference type="PROSITE" id="PS50893"/>
    </source>
</evidence>
<organism evidence="5 6">
    <name type="scientific">Lutispora thermophila DSM 19022</name>
    <dbReference type="NCBI Taxonomy" id="1122184"/>
    <lineage>
        <taxon>Bacteria</taxon>
        <taxon>Bacillati</taxon>
        <taxon>Bacillota</taxon>
        <taxon>Clostridia</taxon>
        <taxon>Lutisporales</taxon>
        <taxon>Lutisporaceae</taxon>
        <taxon>Lutispora</taxon>
    </lineage>
</organism>
<evidence type="ECO:0000313" key="5">
    <source>
        <dbReference type="EMBL" id="SHI58654.1"/>
    </source>
</evidence>
<accession>A0A1M6CD20</accession>
<evidence type="ECO:0000256" key="2">
    <source>
        <dbReference type="ARBA" id="ARBA00022741"/>
    </source>
</evidence>
<keyword evidence="2" id="KW-0547">Nucleotide-binding</keyword>
<dbReference type="Gene3D" id="3.40.50.300">
    <property type="entry name" value="P-loop containing nucleotide triphosphate hydrolases"/>
    <property type="match status" value="1"/>
</dbReference>
<dbReference type="Proteomes" id="UP000184442">
    <property type="component" value="Unassembled WGS sequence"/>
</dbReference>
<keyword evidence="6" id="KW-1185">Reference proteome</keyword>
<dbReference type="InterPro" id="IPR003439">
    <property type="entry name" value="ABC_transporter-like_ATP-bd"/>
</dbReference>
<keyword evidence="1" id="KW-0813">Transport</keyword>
<dbReference type="GO" id="GO:0005886">
    <property type="term" value="C:plasma membrane"/>
    <property type="evidence" value="ECO:0007669"/>
    <property type="project" value="TreeGrafter"/>
</dbReference>
<dbReference type="GO" id="GO:0016887">
    <property type="term" value="F:ATP hydrolysis activity"/>
    <property type="evidence" value="ECO:0007669"/>
    <property type="project" value="InterPro"/>
</dbReference>
<dbReference type="PROSITE" id="PS00211">
    <property type="entry name" value="ABC_TRANSPORTER_1"/>
    <property type="match status" value="1"/>
</dbReference>
<evidence type="ECO:0000256" key="1">
    <source>
        <dbReference type="ARBA" id="ARBA00022448"/>
    </source>
</evidence>
<dbReference type="Pfam" id="PF12399">
    <property type="entry name" value="BCA_ABC_TP_C"/>
    <property type="match status" value="1"/>
</dbReference>
<evidence type="ECO:0000313" key="6">
    <source>
        <dbReference type="Proteomes" id="UP000184442"/>
    </source>
</evidence>
<protein>
    <submittedName>
        <fullName evidence="5">Amino acid/amide ABC transporter ATP-binding protein 1, HAAT family (TC 3.A.1.4.-)</fullName>
    </submittedName>
</protein>
<dbReference type="GO" id="GO:1903806">
    <property type="term" value="P:L-isoleucine import across plasma membrane"/>
    <property type="evidence" value="ECO:0007669"/>
    <property type="project" value="TreeGrafter"/>
</dbReference>
<sequence>MTILKLNNVSITFGGLKAVSNIDMTVEKGQIVGIIGPNGAGKTTLFNLLTGMYAPTSGEILLYKDNPIKLNGLKPYKITGHGIARTFQNIRLFRDMTVLDNVKIGFHSRTKCGFLSSVIRLPSYYDEEKRVREDAEELLKMLNLDNKKHEFAKNLSYGEQRRLEIARALASEPSILLLDEPAAGMNPNETIELTHLITWIRDKFNLTIILIEHDMKLVMGICNKVYVLNYGNLIAGGTPDEVQNDPQVIEAYIGSESA</sequence>
<dbReference type="AlphaFoldDB" id="A0A1M6CD20"/>
<keyword evidence="3 5" id="KW-0067">ATP-binding</keyword>
<evidence type="ECO:0000256" key="3">
    <source>
        <dbReference type="ARBA" id="ARBA00022840"/>
    </source>
</evidence>
<dbReference type="OrthoDB" id="9805514at2"/>
<dbReference type="InterPro" id="IPR032823">
    <property type="entry name" value="BCA_ABC_TP_C"/>
</dbReference>
<dbReference type="GO" id="GO:0015808">
    <property type="term" value="P:L-alanine transport"/>
    <property type="evidence" value="ECO:0007669"/>
    <property type="project" value="TreeGrafter"/>
</dbReference>
<dbReference type="PANTHER" id="PTHR45772">
    <property type="entry name" value="CONSERVED COMPONENT OF ABC TRANSPORTER FOR NATURAL AMINO ACIDS-RELATED"/>
    <property type="match status" value="1"/>
</dbReference>
<dbReference type="EMBL" id="FQZS01000005">
    <property type="protein sequence ID" value="SHI58654.1"/>
    <property type="molecule type" value="Genomic_DNA"/>
</dbReference>
<dbReference type="GO" id="GO:0005524">
    <property type="term" value="F:ATP binding"/>
    <property type="evidence" value="ECO:0007669"/>
    <property type="project" value="UniProtKB-KW"/>
</dbReference>
<dbReference type="SUPFAM" id="SSF52540">
    <property type="entry name" value="P-loop containing nucleoside triphosphate hydrolases"/>
    <property type="match status" value="1"/>
</dbReference>
<dbReference type="Pfam" id="PF00005">
    <property type="entry name" value="ABC_tran"/>
    <property type="match status" value="1"/>
</dbReference>
<name>A0A1M6CD20_9FIRM</name>
<dbReference type="GO" id="GO:0015192">
    <property type="term" value="F:L-phenylalanine transmembrane transporter activity"/>
    <property type="evidence" value="ECO:0007669"/>
    <property type="project" value="TreeGrafter"/>
</dbReference>
<dbReference type="InterPro" id="IPR027417">
    <property type="entry name" value="P-loop_NTPase"/>
</dbReference>
<dbReference type="InterPro" id="IPR051120">
    <property type="entry name" value="ABC_AA/LPS_Transport"/>
</dbReference>
<dbReference type="STRING" id="1122184.SAMN02745176_00706"/>
<dbReference type="CDD" id="cd03219">
    <property type="entry name" value="ABC_Mj1267_LivG_branched"/>
    <property type="match status" value="1"/>
</dbReference>
<dbReference type="FunFam" id="3.40.50.300:FF:000421">
    <property type="entry name" value="Branched-chain amino acid ABC transporter ATP-binding protein"/>
    <property type="match status" value="1"/>
</dbReference>
<proteinExistence type="predicted"/>
<dbReference type="RefSeq" id="WP_073024616.1">
    <property type="nucleotide sequence ID" value="NZ_FQZS01000005.1"/>
</dbReference>
<gene>
    <name evidence="5" type="ORF">SAMN02745176_00706</name>
</gene>
<dbReference type="GO" id="GO:0015188">
    <property type="term" value="F:L-isoleucine transmembrane transporter activity"/>
    <property type="evidence" value="ECO:0007669"/>
    <property type="project" value="TreeGrafter"/>
</dbReference>
<dbReference type="InterPro" id="IPR017871">
    <property type="entry name" value="ABC_transporter-like_CS"/>
</dbReference>
<dbReference type="PANTHER" id="PTHR45772:SF7">
    <property type="entry name" value="AMINO ACID ABC TRANSPORTER ATP-BINDING PROTEIN"/>
    <property type="match status" value="1"/>
</dbReference>
<dbReference type="GO" id="GO:0042941">
    <property type="term" value="P:D-alanine transmembrane transport"/>
    <property type="evidence" value="ECO:0007669"/>
    <property type="project" value="TreeGrafter"/>
</dbReference>
<dbReference type="PROSITE" id="PS50893">
    <property type="entry name" value="ABC_TRANSPORTER_2"/>
    <property type="match status" value="1"/>
</dbReference>
<dbReference type="GO" id="GO:0005304">
    <property type="term" value="F:L-valine transmembrane transporter activity"/>
    <property type="evidence" value="ECO:0007669"/>
    <property type="project" value="TreeGrafter"/>
</dbReference>
<dbReference type="GO" id="GO:1903805">
    <property type="term" value="P:L-valine import across plasma membrane"/>
    <property type="evidence" value="ECO:0007669"/>
    <property type="project" value="TreeGrafter"/>
</dbReference>